<reference evidence="5" key="1">
    <citation type="journal article" date="2019" name="Int. J. Syst. Evol. Microbiol.">
        <title>The Global Catalogue of Microorganisms (GCM) 10K type strain sequencing project: providing services to taxonomists for standard genome sequencing and annotation.</title>
        <authorList>
            <consortium name="The Broad Institute Genomics Platform"/>
            <consortium name="The Broad Institute Genome Sequencing Center for Infectious Disease"/>
            <person name="Wu L."/>
            <person name="Ma J."/>
        </authorList>
    </citation>
    <scope>NUCLEOTIDE SEQUENCE [LARGE SCALE GENOMIC DNA]</scope>
    <source>
        <strain evidence="5">JCM 11813</strain>
    </source>
</reference>
<dbReference type="EMBL" id="BAAAJE010000026">
    <property type="protein sequence ID" value="GAA1159672.1"/>
    <property type="molecule type" value="Genomic_DNA"/>
</dbReference>
<keyword evidence="1" id="KW-0547">Nucleotide-binding</keyword>
<dbReference type="RefSeq" id="WP_343909931.1">
    <property type="nucleotide sequence ID" value="NZ_BAAAJE010000026.1"/>
</dbReference>
<evidence type="ECO:0000256" key="1">
    <source>
        <dbReference type="ARBA" id="ARBA00022741"/>
    </source>
</evidence>
<accession>A0ABP4F8J2</accession>
<dbReference type="PROSITE" id="PS50893">
    <property type="entry name" value="ABC_TRANSPORTER_2"/>
    <property type="match status" value="1"/>
</dbReference>
<sequence length="266" mass="27420">MTVTTPPTPVLDVVGVTKTYGHVQALRGVDLQVRPGEVHALVGDNGAGKSTLMKIIAGAVSPTAGTVSVRGQAVSFSSPSEAQAAGIETVYQDLALAPTLTPGENLYLGREIPRKGLLGRLGFIDRGAMNRSAKDQLTSLGASVQSLSNEVGSLSGGQKQAVAVARASLWGSALIMLDEPTAALGVSQTEQVLRLVERLRDERGLAVLLISHSMPDVFRVADRVTVLRLGRTVLTAETSSLSTNDLIAAMTGMTAGLAPASQGGAA</sequence>
<dbReference type="PANTHER" id="PTHR43790">
    <property type="entry name" value="CARBOHYDRATE TRANSPORT ATP-BINDING PROTEIN MG119-RELATED"/>
    <property type="match status" value="1"/>
</dbReference>
<dbReference type="SMART" id="SM00382">
    <property type="entry name" value="AAA"/>
    <property type="match status" value="1"/>
</dbReference>
<dbReference type="InterPro" id="IPR027417">
    <property type="entry name" value="P-loop_NTPase"/>
</dbReference>
<name>A0ABP4F8J2_9ACTN</name>
<evidence type="ECO:0000313" key="5">
    <source>
        <dbReference type="Proteomes" id="UP001499979"/>
    </source>
</evidence>
<dbReference type="Pfam" id="PF00005">
    <property type="entry name" value="ABC_tran"/>
    <property type="match status" value="1"/>
</dbReference>
<evidence type="ECO:0000313" key="4">
    <source>
        <dbReference type="EMBL" id="GAA1159672.1"/>
    </source>
</evidence>
<feature type="domain" description="ABC transporter" evidence="3">
    <location>
        <begin position="11"/>
        <end position="254"/>
    </location>
</feature>
<gene>
    <name evidence="4" type="ORF">GCM10009606_42210</name>
</gene>
<evidence type="ECO:0000259" key="3">
    <source>
        <dbReference type="PROSITE" id="PS50893"/>
    </source>
</evidence>
<dbReference type="InterPro" id="IPR050107">
    <property type="entry name" value="ABC_carbohydrate_import_ATPase"/>
</dbReference>
<dbReference type="PANTHER" id="PTHR43790:SF8">
    <property type="entry name" value="SUGAR ABC TRANSPORTER ATP-BINDING PROTEIN"/>
    <property type="match status" value="1"/>
</dbReference>
<dbReference type="GO" id="GO:0005524">
    <property type="term" value="F:ATP binding"/>
    <property type="evidence" value="ECO:0007669"/>
    <property type="project" value="UniProtKB-KW"/>
</dbReference>
<dbReference type="InterPro" id="IPR017871">
    <property type="entry name" value="ABC_transporter-like_CS"/>
</dbReference>
<dbReference type="PROSITE" id="PS00211">
    <property type="entry name" value="ABC_TRANSPORTER_1"/>
    <property type="match status" value="1"/>
</dbReference>
<organism evidence="4 5">
    <name type="scientific">Nocardioides aquiterrae</name>
    <dbReference type="NCBI Taxonomy" id="203799"/>
    <lineage>
        <taxon>Bacteria</taxon>
        <taxon>Bacillati</taxon>
        <taxon>Actinomycetota</taxon>
        <taxon>Actinomycetes</taxon>
        <taxon>Propionibacteriales</taxon>
        <taxon>Nocardioidaceae</taxon>
        <taxon>Nocardioides</taxon>
    </lineage>
</organism>
<proteinExistence type="predicted"/>
<dbReference type="CDD" id="cd03216">
    <property type="entry name" value="ABC_Carb_Monos_I"/>
    <property type="match status" value="1"/>
</dbReference>
<dbReference type="InterPro" id="IPR003439">
    <property type="entry name" value="ABC_transporter-like_ATP-bd"/>
</dbReference>
<comment type="caution">
    <text evidence="4">The sequence shown here is derived from an EMBL/GenBank/DDBJ whole genome shotgun (WGS) entry which is preliminary data.</text>
</comment>
<protein>
    <submittedName>
        <fullName evidence="4">ATP-binding cassette domain-containing protein</fullName>
    </submittedName>
</protein>
<dbReference type="SUPFAM" id="SSF52540">
    <property type="entry name" value="P-loop containing nucleoside triphosphate hydrolases"/>
    <property type="match status" value="1"/>
</dbReference>
<keyword evidence="2 4" id="KW-0067">ATP-binding</keyword>
<dbReference type="InterPro" id="IPR003593">
    <property type="entry name" value="AAA+_ATPase"/>
</dbReference>
<keyword evidence="5" id="KW-1185">Reference proteome</keyword>
<evidence type="ECO:0000256" key="2">
    <source>
        <dbReference type="ARBA" id="ARBA00022840"/>
    </source>
</evidence>
<dbReference type="Proteomes" id="UP001499979">
    <property type="component" value="Unassembled WGS sequence"/>
</dbReference>
<dbReference type="Gene3D" id="3.40.50.300">
    <property type="entry name" value="P-loop containing nucleotide triphosphate hydrolases"/>
    <property type="match status" value="1"/>
</dbReference>